<feature type="active site" description="Proton acceptor" evidence="7">
    <location>
        <position position="248"/>
    </location>
</feature>
<keyword evidence="2 7" id="KW-0441">Lipid A biosynthesis</keyword>
<accession>A0A290MJ14</accession>
<comment type="similarity">
    <text evidence="7">Belongs to the transferase hexapeptide repeat family. LpxD subfamily.</text>
</comment>
<dbReference type="InterPro" id="IPR011004">
    <property type="entry name" value="Trimer_LpxA-like_sf"/>
</dbReference>
<evidence type="ECO:0000256" key="1">
    <source>
        <dbReference type="ARBA" id="ARBA00022516"/>
    </source>
</evidence>
<dbReference type="RefSeq" id="WP_096051233.1">
    <property type="nucleotide sequence ID" value="NZ_CP023315.3"/>
</dbReference>
<sequence length="341" mass="34784">MPDPRFFDSLGPALLSELAQAGAAEIADVALANRLIAHVAPLDTADEGAVTFFSDVKRKDAAAGTRAGACFVRPEHKDFLPATCAALVTTRPQAAWAAAANRLHAPRRHEPGAPPIHPEATLETGVELAPNVTIGQGARIGRGTRIGPGAVIGPGVLIGRDCRIGANAVIGFALLGDGVCVSAGAVIGEAGFGAAPGPRGMVDLPQLGRVVIQDNVTLGANSCVDRGAFGDTTIGENTKIDNLVHVAHNVRIGRNCVLAAYTGVSGSTVVGDGVAFGGKAGVADHLNIGSGASIGAAASVFKDVPEGETWTGFPARPLKRWLRETAWLSRMAGGRGTRGRP</sequence>
<dbReference type="Pfam" id="PF00132">
    <property type="entry name" value="Hexapep"/>
    <property type="match status" value="2"/>
</dbReference>
<dbReference type="CDD" id="cd03352">
    <property type="entry name" value="LbH_LpxD"/>
    <property type="match status" value="1"/>
</dbReference>
<keyword evidence="4 7" id="KW-0677">Repeat</keyword>
<dbReference type="PANTHER" id="PTHR43378:SF2">
    <property type="entry name" value="UDP-3-O-ACYLGLUCOSAMINE N-ACYLTRANSFERASE 1, MITOCHONDRIAL-RELATED"/>
    <property type="match status" value="1"/>
</dbReference>
<dbReference type="GO" id="GO:0016020">
    <property type="term" value="C:membrane"/>
    <property type="evidence" value="ECO:0007669"/>
    <property type="project" value="GOC"/>
</dbReference>
<dbReference type="AlphaFoldDB" id="A0A290MJ14"/>
<reference evidence="10" key="1">
    <citation type="submission" date="2017-09" db="EMBL/GenBank/DDBJ databases">
        <title>Genome evolution observed in wild isolates of Caulobacter crescentus.</title>
        <authorList>
            <person name="Ely B."/>
            <person name="Wilson K."/>
            <person name="Scott D."/>
        </authorList>
    </citation>
    <scope>NUCLEOTIDE SEQUENCE [LARGE SCALE GENOMIC DNA]</scope>
    <source>
        <strain evidence="10">CB13b1a</strain>
    </source>
</reference>
<dbReference type="InterPro" id="IPR007691">
    <property type="entry name" value="LpxD"/>
</dbReference>
<name>A0A290MJ14_CAUVI</name>
<proteinExistence type="inferred from homology"/>
<evidence type="ECO:0000256" key="4">
    <source>
        <dbReference type="ARBA" id="ARBA00022737"/>
    </source>
</evidence>
<comment type="subunit">
    <text evidence="7">Homotrimer.</text>
</comment>
<dbReference type="EC" id="2.3.1.191" evidence="7"/>
<gene>
    <name evidence="7 9" type="primary">lpxD</name>
    <name evidence="9" type="ORF">CA606_05170</name>
</gene>
<protein>
    <recommendedName>
        <fullName evidence="7">UDP-3-O-acylglucosamine N-acyltransferase</fullName>
        <ecNumber evidence="7">2.3.1.191</ecNumber>
    </recommendedName>
</protein>
<dbReference type="UniPathway" id="UPA00973"/>
<evidence type="ECO:0000256" key="7">
    <source>
        <dbReference type="HAMAP-Rule" id="MF_00523"/>
    </source>
</evidence>
<dbReference type="InterPro" id="IPR020573">
    <property type="entry name" value="UDP_GlcNAc_AcTrfase_non-rep"/>
</dbReference>
<dbReference type="GO" id="GO:0016410">
    <property type="term" value="F:N-acyltransferase activity"/>
    <property type="evidence" value="ECO:0007669"/>
    <property type="project" value="InterPro"/>
</dbReference>
<evidence type="ECO:0000256" key="6">
    <source>
        <dbReference type="ARBA" id="ARBA00023315"/>
    </source>
</evidence>
<comment type="catalytic activity">
    <reaction evidence="7">
        <text>a UDP-3-O-[(3R)-3-hydroxyacyl]-alpha-D-glucosamine + a (3R)-hydroxyacyl-[ACP] = a UDP-2-N,3-O-bis[(3R)-3-hydroxyacyl]-alpha-D-glucosamine + holo-[ACP] + H(+)</text>
        <dbReference type="Rhea" id="RHEA:53836"/>
        <dbReference type="Rhea" id="RHEA-COMP:9685"/>
        <dbReference type="Rhea" id="RHEA-COMP:9945"/>
        <dbReference type="ChEBI" id="CHEBI:15378"/>
        <dbReference type="ChEBI" id="CHEBI:64479"/>
        <dbReference type="ChEBI" id="CHEBI:78827"/>
        <dbReference type="ChEBI" id="CHEBI:137740"/>
        <dbReference type="ChEBI" id="CHEBI:137748"/>
        <dbReference type="EC" id="2.3.1.191"/>
    </reaction>
</comment>
<evidence type="ECO:0000256" key="5">
    <source>
        <dbReference type="ARBA" id="ARBA00023098"/>
    </source>
</evidence>
<comment type="pathway">
    <text evidence="7">Bacterial outer membrane biogenesis; LPS lipid A biosynthesis.</text>
</comment>
<evidence type="ECO:0000313" key="10">
    <source>
        <dbReference type="Proteomes" id="UP000217311"/>
    </source>
</evidence>
<dbReference type="GO" id="GO:0009245">
    <property type="term" value="P:lipid A biosynthetic process"/>
    <property type="evidence" value="ECO:0007669"/>
    <property type="project" value="UniProtKB-UniRule"/>
</dbReference>
<dbReference type="InterPro" id="IPR001451">
    <property type="entry name" value="Hexapep"/>
</dbReference>
<dbReference type="GO" id="GO:0103118">
    <property type="term" value="F:UDP-3-O-[(3R)-3-hydroxyacyl]-glucosamine N-acyltransferase activity"/>
    <property type="evidence" value="ECO:0007669"/>
    <property type="project" value="UniProtKB-EC"/>
</dbReference>
<comment type="function">
    <text evidence="7">Catalyzes the N-acylation of UDP-3-O-acylglucosamine using 3-hydroxyacyl-ACP as the acyl donor. Is involved in the biosynthesis of lipid A, a phosphorylated glycolipid that anchors the lipopolysaccharide to the outer membrane of the cell.</text>
</comment>
<evidence type="ECO:0000256" key="3">
    <source>
        <dbReference type="ARBA" id="ARBA00022679"/>
    </source>
</evidence>
<feature type="domain" description="UDP-3-O-[3-hydroxymyristoyl] glucosamine N-acyltransferase non-repeat region" evidence="8">
    <location>
        <begin position="34"/>
        <end position="101"/>
    </location>
</feature>
<dbReference type="InterPro" id="IPR018357">
    <property type="entry name" value="Hexapep_transf_CS"/>
</dbReference>
<dbReference type="PROSITE" id="PS00101">
    <property type="entry name" value="HEXAPEP_TRANSFERASES"/>
    <property type="match status" value="1"/>
</dbReference>
<organism evidence="9 10">
    <name type="scientific">Caulobacter vibrioides</name>
    <name type="common">Caulobacter crescentus</name>
    <dbReference type="NCBI Taxonomy" id="155892"/>
    <lineage>
        <taxon>Bacteria</taxon>
        <taxon>Pseudomonadati</taxon>
        <taxon>Pseudomonadota</taxon>
        <taxon>Alphaproteobacteria</taxon>
        <taxon>Caulobacterales</taxon>
        <taxon>Caulobacteraceae</taxon>
        <taxon>Caulobacter</taxon>
    </lineage>
</organism>
<dbReference type="NCBIfam" id="TIGR01853">
    <property type="entry name" value="lipid_A_lpxD"/>
    <property type="match status" value="1"/>
</dbReference>
<dbReference type="HAMAP" id="MF_00523">
    <property type="entry name" value="LpxD"/>
    <property type="match status" value="1"/>
</dbReference>
<dbReference type="NCBIfam" id="NF002060">
    <property type="entry name" value="PRK00892.1"/>
    <property type="match status" value="1"/>
</dbReference>
<evidence type="ECO:0000256" key="2">
    <source>
        <dbReference type="ARBA" id="ARBA00022556"/>
    </source>
</evidence>
<dbReference type="SUPFAM" id="SSF51161">
    <property type="entry name" value="Trimeric LpxA-like enzymes"/>
    <property type="match status" value="1"/>
</dbReference>
<evidence type="ECO:0000259" key="8">
    <source>
        <dbReference type="Pfam" id="PF04613"/>
    </source>
</evidence>
<dbReference type="Gene3D" id="2.160.10.10">
    <property type="entry name" value="Hexapeptide repeat proteins"/>
    <property type="match status" value="1"/>
</dbReference>
<dbReference type="Proteomes" id="UP000217311">
    <property type="component" value="Chromosome"/>
</dbReference>
<keyword evidence="5 7" id="KW-0443">Lipid metabolism</keyword>
<dbReference type="Gene3D" id="3.40.1390.10">
    <property type="entry name" value="MurE/MurF, N-terminal domain"/>
    <property type="match status" value="1"/>
</dbReference>
<dbReference type="EMBL" id="CP023315">
    <property type="protein sequence ID" value="ATC31792.1"/>
    <property type="molecule type" value="Genomic_DNA"/>
</dbReference>
<dbReference type="PANTHER" id="PTHR43378">
    <property type="entry name" value="UDP-3-O-ACYLGLUCOSAMINE N-ACYLTRANSFERASE"/>
    <property type="match status" value="1"/>
</dbReference>
<keyword evidence="1 7" id="KW-0444">Lipid biosynthesis</keyword>
<evidence type="ECO:0000313" key="9">
    <source>
        <dbReference type="EMBL" id="ATC31792.1"/>
    </source>
</evidence>
<keyword evidence="3 7" id="KW-0808">Transferase</keyword>
<dbReference type="Pfam" id="PF04613">
    <property type="entry name" value="LpxD"/>
    <property type="match status" value="1"/>
</dbReference>
<keyword evidence="6 7" id="KW-0012">Acyltransferase</keyword>